<dbReference type="Pfam" id="PF17963">
    <property type="entry name" value="Big_9"/>
    <property type="match status" value="3"/>
</dbReference>
<sequence length="1647" mass="174331">MNKILLSLIALFSILFLTIDTTYAQVDSLHYIPPMCSFSNSSSDVDDHQMVLTTTETTPFTVTIKNNNGTFVKTTSISNSSPKKISLNWPNKGINSQGVIGTGDLNSILDTEGLMVSGSKKFFVSIQNKSGAQGDLLTSKGTTGLGNDFYSGHMFSSSGGYDNYNGHFISAIATENNTNITFNNPRIKFSGKSTNSFTVSLNKGQSIVIGVSVNQLKSQGKNLNHVNGTHVTSNKPIAVSSGSWCASGFPSNSPGRDVGFDQLVPTGVVGKEYILLKGEGVNGGAQYNEKALVVATEDNTKIYIKGNSTAEATLNKGEYFFTDYADFGTNKNLYLHSDKKIFCYQTLSGANKKQTAGFCFIPPLKCTADKEVTIAFANELSSLGVNPILKLVTQTGSQIQLNGVNLQSASDYKKTVPGNIYWETYNIPKSELQKNIYNHGTDWIFKISSTNALNAMLAVESSNVGGGGFFSGFGDIPQVDQSPDIAEQGLCGSNVVLTATGFTSYNWYKDGVIISGQNNSTYQATNPGRYKVTGLSPCGSSTTESFPSSEIRILPCLSVAPATITVTEGTDLNAVFRVELSHIWLASDNVNVTFDYQTNTGTATSGQDYTPKTGSATIPSGSAYVDISVPIINDLLNEDDEEFTFTISNVVEAVESITLGTATIKDDNDPAPKITVSNQTYNEDAGTISFAVSLNTASGKTISTNYSITDNTAVHPADYTAPNYTGTLSFAPSETSKNITFNIIDDNIYEPGTDEYFTLLLNNLVNTTAGNTSANISITDNETPPVITIANASKTEGQNIVFQANLSHPANTAITFNYEIVLSNGSGKAKQQDFVNYSTFSTGTITIPAGQLNVNFPAFVTLDDNANEQAETFLVNFTSASNATFANTSATGTILDNEGNPTLSIANASVTEGEILNFTISVSPVKSTDIVFDYRTVNGTASYPADFNGTGWTSITLPANQTSMTLSINTIQDTEEEGNENFTVEIGNPPFKVDIASGLNIATGTIIDDDDAPIAKNDSYTVDEDAVLSDNVMTNDLGLGDPPVVVISNTNPANGVLVINANGNFTYTPTSNFNGTDSFQYTIQDIDGDQSTATVTITVNSINDLPIANNDTYTTPEDTQLNANVITNDQNLFDLPISISLVSNVSHGTLTLNTNGTFSYLPNSEYFGVDNFTYKLTDGNSDAVTANVKITITFINDGAPVAVNDNTSTNEDTPVTINVLANDSDIDGNQTIDKASVLIYSAPTNGTLTQNFTTGEVTYTPNTDYTGSDSFTYTIKDNSGSESNEATVSITVTLDNDPPIAICKSGVTVYLNASGNYNLLASEIDNGSNDDSDGGTVSLSVFPNTFDCSDKGSNSVTLTVTDEDNSSSTCTTTITVLDNSNPTIKTAQLNIPVSAGSGVCGALVNYTGPVFTDNCDGDQSGTLISGLSSGSTFPIGNTIVTYEYTDASGNGPVQSSFTVTVVDDVSPILSNTANRNLSPNHSGCTYLVSGTGFDLSATDNCGILSISHNYNGGGSSLNGKSFPLGTTNVSWTATDVNSNTKTQVVQIIVNSNLSANLSIAGGNSNCEDENSVFNASASGGNPAYTYQFFVNGAEETVGVSGNTFTTSTLADGDKVKTLITDSNACSDDSSEIIMTIYPKPNPKLYHE</sequence>
<dbReference type="SMART" id="SM00237">
    <property type="entry name" value="Calx_beta"/>
    <property type="match status" value="3"/>
</dbReference>
<gene>
    <name evidence="6" type="ORF">BZG02_11425</name>
</gene>
<dbReference type="InterPro" id="IPR003644">
    <property type="entry name" value="Calx_beta"/>
</dbReference>
<organism evidence="6 7">
    <name type="scientific">Labilibaculum filiforme</name>
    <dbReference type="NCBI Taxonomy" id="1940526"/>
    <lineage>
        <taxon>Bacteria</taxon>
        <taxon>Pseudomonadati</taxon>
        <taxon>Bacteroidota</taxon>
        <taxon>Bacteroidia</taxon>
        <taxon>Marinilabiliales</taxon>
        <taxon>Marinifilaceae</taxon>
        <taxon>Labilibaculum</taxon>
    </lineage>
</organism>
<dbReference type="InterPro" id="IPR051171">
    <property type="entry name" value="CaCA"/>
</dbReference>
<dbReference type="PROSITE" id="PS50825">
    <property type="entry name" value="HYR"/>
    <property type="match status" value="1"/>
</dbReference>
<evidence type="ECO:0000259" key="5">
    <source>
        <dbReference type="PROSITE" id="PS50825"/>
    </source>
</evidence>
<dbReference type="EMBL" id="MVDD01000007">
    <property type="protein sequence ID" value="PKQ62801.1"/>
    <property type="molecule type" value="Genomic_DNA"/>
</dbReference>
<proteinExistence type="predicted"/>
<protein>
    <recommendedName>
        <fullName evidence="5">HYR domain-containing protein</fullName>
    </recommendedName>
</protein>
<evidence type="ECO:0000313" key="6">
    <source>
        <dbReference type="EMBL" id="PKQ62801.1"/>
    </source>
</evidence>
<evidence type="ECO:0000256" key="2">
    <source>
        <dbReference type="ARBA" id="ARBA00022737"/>
    </source>
</evidence>
<dbReference type="Gene3D" id="2.60.40.3440">
    <property type="match status" value="3"/>
</dbReference>
<feature type="domain" description="HYR" evidence="5">
    <location>
        <begin position="1377"/>
        <end position="1463"/>
    </location>
</feature>
<comment type="caution">
    <text evidence="6">The sequence shown here is derived from an EMBL/GenBank/DDBJ whole genome shotgun (WGS) entry which is preliminary data.</text>
</comment>
<dbReference type="InterPro" id="IPR010221">
    <property type="entry name" value="VCBS_dom"/>
</dbReference>
<dbReference type="PANTHER" id="PTHR11878">
    <property type="entry name" value="SODIUM/CALCIUM EXCHANGER"/>
    <property type="match status" value="1"/>
</dbReference>
<dbReference type="Gene3D" id="2.60.40.2030">
    <property type="match status" value="4"/>
</dbReference>
<evidence type="ECO:0000256" key="3">
    <source>
        <dbReference type="ARBA" id="ARBA00022837"/>
    </source>
</evidence>
<dbReference type="InterPro" id="IPR035234">
    <property type="entry name" value="IgGFc-bd_N"/>
</dbReference>
<evidence type="ECO:0000313" key="7">
    <source>
        <dbReference type="Proteomes" id="UP000233535"/>
    </source>
</evidence>
<keyword evidence="1" id="KW-0732">Signal</keyword>
<dbReference type="PANTHER" id="PTHR11878:SF65">
    <property type="entry name" value="NA_CA-EXCHANGE PROTEIN, ISOFORM G"/>
    <property type="match status" value="1"/>
</dbReference>
<keyword evidence="2" id="KW-0677">Repeat</keyword>
<dbReference type="Pfam" id="PF02494">
    <property type="entry name" value="HYR"/>
    <property type="match status" value="1"/>
</dbReference>
<dbReference type="Pfam" id="PF03160">
    <property type="entry name" value="Calx-beta"/>
    <property type="match status" value="2"/>
</dbReference>
<keyword evidence="4" id="KW-0406">Ion transport</keyword>
<dbReference type="Gene3D" id="2.60.40.10">
    <property type="entry name" value="Immunoglobulins"/>
    <property type="match status" value="1"/>
</dbReference>
<dbReference type="SUPFAM" id="SSF141072">
    <property type="entry name" value="CalX-like"/>
    <property type="match status" value="4"/>
</dbReference>
<keyword evidence="7" id="KW-1185">Reference proteome</keyword>
<dbReference type="OrthoDB" id="9765926at2"/>
<name>A0A2N3HXN3_9BACT</name>
<dbReference type="InterPro" id="IPR003410">
    <property type="entry name" value="HYR_dom"/>
</dbReference>
<accession>A0A2N3HXN3</accession>
<keyword evidence="4" id="KW-0813">Transport</keyword>
<dbReference type="RefSeq" id="WP_101261573.1">
    <property type="nucleotide sequence ID" value="NZ_MVDD01000007.1"/>
</dbReference>
<evidence type="ECO:0000256" key="4">
    <source>
        <dbReference type="ARBA" id="ARBA00023065"/>
    </source>
</evidence>
<dbReference type="InterPro" id="IPR038081">
    <property type="entry name" value="CalX-like_sf"/>
</dbReference>
<dbReference type="NCBIfam" id="TIGR01965">
    <property type="entry name" value="VCBS_repeat"/>
    <property type="match status" value="2"/>
</dbReference>
<reference evidence="6 7" key="1">
    <citation type="journal article" date="2017" name="Front. Microbiol.">
        <title>Labilibaculum manganireducens gen. nov., sp. nov. and Labilibaculum filiforme sp. nov., Novel Bacteroidetes Isolated from Subsurface Sediments of the Baltic Sea.</title>
        <authorList>
            <person name="Vandieken V."/>
            <person name="Marshall I.P."/>
            <person name="Niemann H."/>
            <person name="Engelen B."/>
            <person name="Cypionka H."/>
        </authorList>
    </citation>
    <scope>NUCLEOTIDE SEQUENCE [LARGE SCALE GENOMIC DNA]</scope>
    <source>
        <strain evidence="6 7">59.16B</strain>
    </source>
</reference>
<dbReference type="GO" id="GO:0007154">
    <property type="term" value="P:cell communication"/>
    <property type="evidence" value="ECO:0007669"/>
    <property type="project" value="InterPro"/>
</dbReference>
<dbReference type="Pfam" id="PF17517">
    <property type="entry name" value="IgGFc_binding"/>
    <property type="match status" value="1"/>
</dbReference>
<keyword evidence="3" id="KW-0106">Calcium</keyword>
<dbReference type="InterPro" id="IPR013783">
    <property type="entry name" value="Ig-like_fold"/>
</dbReference>
<dbReference type="Proteomes" id="UP000233535">
    <property type="component" value="Unassembled WGS sequence"/>
</dbReference>
<dbReference type="NCBIfam" id="NF012211">
    <property type="entry name" value="tand_rpt_95"/>
    <property type="match status" value="3"/>
</dbReference>
<evidence type="ECO:0000256" key="1">
    <source>
        <dbReference type="ARBA" id="ARBA00022729"/>
    </source>
</evidence>
<dbReference type="GO" id="GO:0016020">
    <property type="term" value="C:membrane"/>
    <property type="evidence" value="ECO:0007669"/>
    <property type="project" value="InterPro"/>
</dbReference>
<dbReference type="GO" id="GO:0030001">
    <property type="term" value="P:metal ion transport"/>
    <property type="evidence" value="ECO:0007669"/>
    <property type="project" value="TreeGrafter"/>
</dbReference>